<proteinExistence type="inferred from homology"/>
<keyword evidence="4" id="KW-0456">Lyase</keyword>
<protein>
    <recommendedName>
        <fullName evidence="7">2-dehydro-3-deoxy-6-phosphogalactonate aldolase</fullName>
    </recommendedName>
</protein>
<evidence type="ECO:0000256" key="5">
    <source>
        <dbReference type="ARBA" id="ARBA00023277"/>
    </source>
</evidence>
<evidence type="ECO:0000256" key="2">
    <source>
        <dbReference type="ARBA" id="ARBA00006906"/>
    </source>
</evidence>
<keyword evidence="5" id="KW-0119">Carbohydrate metabolism</keyword>
<dbReference type="InterPro" id="IPR000887">
    <property type="entry name" value="Aldlse_KDPG_KHG"/>
</dbReference>
<comment type="similarity">
    <text evidence="2">Belongs to the KHG/KDPG aldolase family.</text>
</comment>
<gene>
    <name evidence="6" type="ORF">METZ01_LOCUS289756</name>
</gene>
<dbReference type="CDD" id="cd00452">
    <property type="entry name" value="KDPG_aldolase"/>
    <property type="match status" value="1"/>
</dbReference>
<dbReference type="SUPFAM" id="SSF51569">
    <property type="entry name" value="Aldolase"/>
    <property type="match status" value="1"/>
</dbReference>
<comment type="subunit">
    <text evidence="3">Homotrimer.</text>
</comment>
<evidence type="ECO:0000313" key="6">
    <source>
        <dbReference type="EMBL" id="SVC36902.1"/>
    </source>
</evidence>
<dbReference type="GO" id="GO:0016829">
    <property type="term" value="F:lyase activity"/>
    <property type="evidence" value="ECO:0007669"/>
    <property type="project" value="UniProtKB-KW"/>
</dbReference>
<evidence type="ECO:0000256" key="3">
    <source>
        <dbReference type="ARBA" id="ARBA00011233"/>
    </source>
</evidence>
<evidence type="ECO:0008006" key="7">
    <source>
        <dbReference type="Google" id="ProtNLM"/>
    </source>
</evidence>
<evidence type="ECO:0000256" key="1">
    <source>
        <dbReference type="ARBA" id="ARBA00004761"/>
    </source>
</evidence>
<comment type="pathway">
    <text evidence="1">Carbohydrate acid metabolism.</text>
</comment>
<reference evidence="6" key="1">
    <citation type="submission" date="2018-05" db="EMBL/GenBank/DDBJ databases">
        <authorList>
            <person name="Lanie J.A."/>
            <person name="Ng W.-L."/>
            <person name="Kazmierczak K.M."/>
            <person name="Andrzejewski T.M."/>
            <person name="Davidsen T.M."/>
            <person name="Wayne K.J."/>
            <person name="Tettelin H."/>
            <person name="Glass J.I."/>
            <person name="Rusch D."/>
            <person name="Podicherti R."/>
            <person name="Tsui H.-C.T."/>
            <person name="Winkler M.E."/>
        </authorList>
    </citation>
    <scope>NUCLEOTIDE SEQUENCE</scope>
</reference>
<dbReference type="AlphaFoldDB" id="A0A382LP53"/>
<dbReference type="NCBIfam" id="NF006600">
    <property type="entry name" value="PRK09140.1"/>
    <property type="match status" value="1"/>
</dbReference>
<dbReference type="InterPro" id="IPR013785">
    <property type="entry name" value="Aldolase_TIM"/>
</dbReference>
<dbReference type="Gene3D" id="3.20.20.70">
    <property type="entry name" value="Aldolase class I"/>
    <property type="match status" value="1"/>
</dbReference>
<sequence length="211" mass="21540">MEINVVASSESLGARSLIAILRGITPDEALPVAEALVRAGFSIIEIPLNSPSPFDSIARIVDGFGSQCLVGAGTVLTVEQVSQVADAGGQLIVSPNTNPDVIRHARKSGLLSMPGAMSPTEVLAAQETGASAIKLFPAELISPPVVKALLAVTLPGTLFFPVGGITPQKMSDYLAAGAAGFGIGSALYSPGKAPSNVHEVALDFVQTLARL</sequence>
<dbReference type="Pfam" id="PF01081">
    <property type="entry name" value="Aldolase"/>
    <property type="match status" value="1"/>
</dbReference>
<evidence type="ECO:0000256" key="4">
    <source>
        <dbReference type="ARBA" id="ARBA00023239"/>
    </source>
</evidence>
<dbReference type="PANTHER" id="PTHR30246">
    <property type="entry name" value="2-KETO-3-DEOXY-6-PHOSPHOGLUCONATE ALDOLASE"/>
    <property type="match status" value="1"/>
</dbReference>
<organism evidence="6">
    <name type="scientific">marine metagenome</name>
    <dbReference type="NCBI Taxonomy" id="408172"/>
    <lineage>
        <taxon>unclassified sequences</taxon>
        <taxon>metagenomes</taxon>
        <taxon>ecological metagenomes</taxon>
    </lineage>
</organism>
<dbReference type="EMBL" id="UINC01087491">
    <property type="protein sequence ID" value="SVC36902.1"/>
    <property type="molecule type" value="Genomic_DNA"/>
</dbReference>
<dbReference type="PANTHER" id="PTHR30246:SF1">
    <property type="entry name" value="2-DEHYDRO-3-DEOXY-6-PHOSPHOGALACTONATE ALDOLASE-RELATED"/>
    <property type="match status" value="1"/>
</dbReference>
<name>A0A382LP53_9ZZZZ</name>
<accession>A0A382LP53</accession>